<dbReference type="EMBL" id="JACJIB010000002">
    <property type="protein sequence ID" value="MBA8911954.1"/>
    <property type="molecule type" value="Genomic_DNA"/>
</dbReference>
<evidence type="ECO:0000313" key="2">
    <source>
        <dbReference type="EMBL" id="MBA8911954.1"/>
    </source>
</evidence>
<dbReference type="Pfam" id="PF10617">
    <property type="entry name" value="DUF2474"/>
    <property type="match status" value="1"/>
</dbReference>
<dbReference type="AlphaFoldDB" id="A0AA40V9A6"/>
<comment type="caution">
    <text evidence="2">The sequence shown here is derived from an EMBL/GenBank/DDBJ whole genome shotgun (WGS) entry which is preliminary data.</text>
</comment>
<sequence>MSATHARRTRRIRQFGRIGWFVLLWTIGVAALTAIALPLRWLLKST</sequence>
<evidence type="ECO:0000256" key="1">
    <source>
        <dbReference type="SAM" id="Phobius"/>
    </source>
</evidence>
<evidence type="ECO:0008006" key="4">
    <source>
        <dbReference type="Google" id="ProtNLM"/>
    </source>
</evidence>
<feature type="transmembrane region" description="Helical" evidence="1">
    <location>
        <begin position="20"/>
        <end position="43"/>
    </location>
</feature>
<protein>
    <recommendedName>
        <fullName evidence="4">DUF2474 domain-containing protein</fullName>
    </recommendedName>
</protein>
<reference evidence="2 3" key="1">
    <citation type="submission" date="2020-08" db="EMBL/GenBank/DDBJ databases">
        <title>Genomic Encyclopedia of Type Strains, Phase IV (KMG-IV): sequencing the most valuable type-strain genomes for metagenomic binning, comparative biology and taxonomic classification.</title>
        <authorList>
            <person name="Goeker M."/>
        </authorList>
    </citation>
    <scope>NUCLEOTIDE SEQUENCE [LARGE SCALE GENOMIC DNA]</scope>
    <source>
        <strain evidence="2 3">DSM 11490</strain>
    </source>
</reference>
<dbReference type="InterPro" id="IPR018895">
    <property type="entry name" value="DUF2474"/>
</dbReference>
<keyword evidence="1" id="KW-0472">Membrane</keyword>
<keyword evidence="1" id="KW-0812">Transmembrane</keyword>
<keyword evidence="1" id="KW-1133">Transmembrane helix</keyword>
<dbReference type="RefSeq" id="WP_239681456.1">
    <property type="nucleotide sequence ID" value="NZ_BPRF01000005.1"/>
</dbReference>
<organism evidence="2 3">
    <name type="scientific">Methylorubrum thiocyanatum</name>
    <dbReference type="NCBI Taxonomy" id="47958"/>
    <lineage>
        <taxon>Bacteria</taxon>
        <taxon>Pseudomonadati</taxon>
        <taxon>Pseudomonadota</taxon>
        <taxon>Alphaproteobacteria</taxon>
        <taxon>Hyphomicrobiales</taxon>
        <taxon>Methylobacteriaceae</taxon>
        <taxon>Methylorubrum</taxon>
    </lineage>
</organism>
<evidence type="ECO:0000313" key="3">
    <source>
        <dbReference type="Proteomes" id="UP000543554"/>
    </source>
</evidence>
<proteinExistence type="predicted"/>
<name>A0AA40V9A6_9HYPH</name>
<gene>
    <name evidence="2" type="ORF">HNR51_001022</name>
</gene>
<keyword evidence="3" id="KW-1185">Reference proteome</keyword>
<accession>A0AA40V9A6</accession>
<dbReference type="Proteomes" id="UP000543554">
    <property type="component" value="Unassembled WGS sequence"/>
</dbReference>